<keyword evidence="3" id="KW-1185">Reference proteome</keyword>
<evidence type="ECO:0000313" key="3">
    <source>
        <dbReference type="Proteomes" id="UP000201570"/>
    </source>
</evidence>
<accession>A0A0K1Y5V3</accession>
<evidence type="ECO:0000313" key="2">
    <source>
        <dbReference type="EMBL" id="AKY02166.1"/>
    </source>
</evidence>
<dbReference type="RefSeq" id="YP_009199265.1">
    <property type="nucleotide sequence ID" value="NC_028807.1"/>
</dbReference>
<gene>
    <name evidence="2" type="ORF">SF1_170</name>
</gene>
<dbReference type="Proteomes" id="UP000201570">
    <property type="component" value="Segment"/>
</dbReference>
<sequence>MLETSSRWGPALTGSHGLAVKVNALLDGVVTKEAIPFTDGSVKVDRGSETRRSLTLTIPDPRDFPLSATDTFGVYGQRLYVERGIRYLDGTTELVPLGTFVVTNVSGSVHDGPLSITGAGLEILVKRSKYETAASTLGRTADQFVLATLQEAIPGAALVSTATSGGLALATKTWDPDTDRWSAVREVATAIGAEIYCDAFGTFRMVDVPDPAVLGAPVWAVDAGPTGVMVAAEVALSSDDVFNKVIVTGENSSDNKPPVLGSAEVTDPTDPLRYGGPFGKVTKRVSSSLVTTLGQAQTTAQALLRRYRQANRAVTLRAVPNPALDAGDWIRADYGTNLPPELHLVQSFEIPLSVSGGASTIATVSGRTDSEA</sequence>
<dbReference type="EMBL" id="KT221033">
    <property type="protein sequence ID" value="AKY02166.1"/>
    <property type="molecule type" value="Genomic_DNA"/>
</dbReference>
<evidence type="ECO:0000259" key="1">
    <source>
        <dbReference type="Pfam" id="PF16466"/>
    </source>
</evidence>
<feature type="domain" description="DUF5047" evidence="1">
    <location>
        <begin position="40"/>
        <end position="160"/>
    </location>
</feature>
<dbReference type="KEGG" id="vg:26626349"/>
<protein>
    <recommendedName>
        <fullName evidence="1">DUF5047 domain-containing protein</fullName>
    </recommendedName>
</protein>
<reference evidence="2 3" key="1">
    <citation type="submission" date="2015-06" db="EMBL/GenBank/DDBJ databases">
        <title>Complete genomic sequence analysis of Two virulent actinophages of Streptomyces flavovirens.</title>
        <authorList>
            <person name="Sharaf A."/>
            <person name="Marie E."/>
            <person name="ElBaz R."/>
            <person name="Elmaghraby I."/>
            <person name="Mercati F."/>
        </authorList>
    </citation>
    <scope>NUCLEOTIDE SEQUENCE [LARGE SCALE GENOMIC DNA]</scope>
</reference>
<dbReference type="GeneID" id="26626349"/>
<organism evidence="2 3">
    <name type="scientific">Streptomyces phage SF1</name>
    <dbReference type="NCBI Taxonomy" id="1690817"/>
    <lineage>
        <taxon>Viruses</taxon>
        <taxon>Duplodnaviria</taxon>
        <taxon>Heunggongvirae</taxon>
        <taxon>Uroviricota</taxon>
        <taxon>Caudoviricetes</taxon>
        <taxon>Sfunavirus</taxon>
        <taxon>Sfunavirus SF1</taxon>
    </lineage>
</organism>
<dbReference type="OrthoDB" id="1797at10239"/>
<proteinExistence type="predicted"/>
<dbReference type="InterPro" id="IPR032490">
    <property type="entry name" value="DUF5047"/>
</dbReference>
<dbReference type="Pfam" id="PF16466">
    <property type="entry name" value="DUF5047"/>
    <property type="match status" value="1"/>
</dbReference>
<name>A0A0K1Y5V3_9CAUD</name>